<proteinExistence type="predicted"/>
<keyword evidence="4" id="KW-1185">Reference proteome</keyword>
<feature type="chain" id="PRO_5004958109" evidence="1">
    <location>
        <begin position="24"/>
        <end position="282"/>
    </location>
</feature>
<accession>X5MP75</accession>
<protein>
    <submittedName>
        <fullName evidence="3">Beta-lactamase class D</fullName>
    </submittedName>
</protein>
<evidence type="ECO:0000259" key="2">
    <source>
        <dbReference type="Pfam" id="PF00905"/>
    </source>
</evidence>
<dbReference type="AlphaFoldDB" id="X5MP75"/>
<gene>
    <name evidence="3" type="ORF">BN1012_Phect2838</name>
</gene>
<feature type="signal peptide" evidence="1">
    <location>
        <begin position="1"/>
        <end position="23"/>
    </location>
</feature>
<dbReference type="GO" id="GO:0008658">
    <property type="term" value="F:penicillin binding"/>
    <property type="evidence" value="ECO:0007669"/>
    <property type="project" value="InterPro"/>
</dbReference>
<sequence>MYSRPTFFVALMVAVMPLGSAVAQTDIQAACTLIARSDTGETLVEEGNCDSRATPASTFKLPLAVIGFDTRALTSSETPSVDFDPDKHVAWIDTWKATATPRTWLRDSVVWYSWEVTRPLGLEGIAPYLERFKYGNQDMSGTAGEDNGITHAWLSSSLSISPREQIAFLSKLMMRSLPVKVASQELAIETTASYGFGEDQTVKGKTGSGFARDADGTVMRDRQIGWFVGWTNDWPKGDNVPEDTPLVFARLIRDDGPTEGYASIRARDSLLADLPRYLGTAN</sequence>
<reference evidence="3 4" key="1">
    <citation type="journal article" date="2014" name="Front. Genet.">
        <title>Genome and metabolic network of "Candidatus Phaeomarinobacter ectocarpi" Ec32, a new candidate genus of Alphaproteobacteria frequently associated with brown algae.</title>
        <authorList>
            <person name="Dittami S.M."/>
            <person name="Barbeyron T."/>
            <person name="Boyen C."/>
            <person name="Cambefort J."/>
            <person name="Collet G."/>
            <person name="Delage L."/>
            <person name="Gobet A."/>
            <person name="Groisillier A."/>
            <person name="Leblanc C."/>
            <person name="Michel G."/>
            <person name="Scornet D."/>
            <person name="Siegel A."/>
            <person name="Tapia J.E."/>
            <person name="Tonon T."/>
        </authorList>
    </citation>
    <scope>NUCLEOTIDE SEQUENCE [LARGE SCALE GENOMIC DNA]</scope>
    <source>
        <strain evidence="3 4">Ec32</strain>
    </source>
</reference>
<dbReference type="STRING" id="1458461.BN1012_Phect2838"/>
<dbReference type="Pfam" id="PF00905">
    <property type="entry name" value="Transpeptidase"/>
    <property type="match status" value="1"/>
</dbReference>
<keyword evidence="1" id="KW-0732">Signal</keyword>
<dbReference type="KEGG" id="pect:BN1012_Phect2838"/>
<evidence type="ECO:0000313" key="4">
    <source>
        <dbReference type="Proteomes" id="UP000032160"/>
    </source>
</evidence>
<dbReference type="InterPro" id="IPR012338">
    <property type="entry name" value="Beta-lactam/transpept-like"/>
</dbReference>
<dbReference type="InterPro" id="IPR001460">
    <property type="entry name" value="PCN-bd_Tpept"/>
</dbReference>
<feature type="domain" description="Penicillin-binding protein transpeptidase" evidence="2">
    <location>
        <begin position="46"/>
        <end position="232"/>
    </location>
</feature>
<dbReference type="HOGENOM" id="CLU_035412_2_0_5"/>
<dbReference type="RefSeq" id="WP_043948950.1">
    <property type="nucleotide sequence ID" value="NZ_HG966617.1"/>
</dbReference>
<evidence type="ECO:0000313" key="3">
    <source>
        <dbReference type="EMBL" id="CDO61051.1"/>
    </source>
</evidence>
<evidence type="ECO:0000256" key="1">
    <source>
        <dbReference type="SAM" id="SignalP"/>
    </source>
</evidence>
<dbReference type="Proteomes" id="UP000032160">
    <property type="component" value="Chromosome I"/>
</dbReference>
<dbReference type="EMBL" id="HG966617">
    <property type="protein sequence ID" value="CDO61051.1"/>
    <property type="molecule type" value="Genomic_DNA"/>
</dbReference>
<organism evidence="3 4">
    <name type="scientific">Candidatus Phaeomarinibacter ectocarpi</name>
    <dbReference type="NCBI Taxonomy" id="1458461"/>
    <lineage>
        <taxon>Bacteria</taxon>
        <taxon>Pseudomonadati</taxon>
        <taxon>Pseudomonadota</taxon>
        <taxon>Alphaproteobacteria</taxon>
        <taxon>Hyphomicrobiales</taxon>
        <taxon>Parvibaculaceae</taxon>
        <taxon>Candidatus Phaeomarinibacter</taxon>
    </lineage>
</organism>
<dbReference type="Gene3D" id="3.40.710.10">
    <property type="entry name" value="DD-peptidase/beta-lactamase superfamily"/>
    <property type="match status" value="1"/>
</dbReference>
<name>X5MP75_9HYPH</name>
<dbReference type="SUPFAM" id="SSF56601">
    <property type="entry name" value="beta-lactamase/transpeptidase-like"/>
    <property type="match status" value="1"/>
</dbReference>